<dbReference type="PROSITE" id="PS52020">
    <property type="entry name" value="CRESS_DNA_REP"/>
    <property type="match status" value="1"/>
</dbReference>
<dbReference type="GO" id="GO:0046872">
    <property type="term" value="F:metal ion binding"/>
    <property type="evidence" value="ECO:0007669"/>
    <property type="project" value="UniProtKB-KW"/>
</dbReference>
<dbReference type="InterPro" id="IPR049912">
    <property type="entry name" value="CRESS_DNA_REP"/>
</dbReference>
<dbReference type="GO" id="GO:0016779">
    <property type="term" value="F:nucleotidyltransferase activity"/>
    <property type="evidence" value="ECO:0007669"/>
    <property type="project" value="UniProtKB-KW"/>
</dbReference>
<keyword evidence="13" id="KW-0378">Hydrolase</keyword>
<evidence type="ECO:0000256" key="3">
    <source>
        <dbReference type="ARBA" id="ARBA00008545"/>
    </source>
</evidence>
<evidence type="ECO:0000256" key="6">
    <source>
        <dbReference type="ARBA" id="ARBA00022679"/>
    </source>
</evidence>
<keyword evidence="15" id="KW-0238">DNA-binding</keyword>
<protein>
    <recommendedName>
        <fullName evidence="4">Replication-associated protein</fullName>
    </recommendedName>
    <alternativeName>
        <fullName evidence="17">ATP-dependent helicase Rep</fullName>
    </alternativeName>
    <alternativeName>
        <fullName evidence="18">RepP</fullName>
    </alternativeName>
</protein>
<evidence type="ECO:0000313" key="21">
    <source>
        <dbReference type="EMBL" id="QJI53725.1"/>
    </source>
</evidence>
<dbReference type="GO" id="GO:0006260">
    <property type="term" value="P:DNA replication"/>
    <property type="evidence" value="ECO:0007669"/>
    <property type="project" value="UniProtKB-KW"/>
</dbReference>
<dbReference type="GO" id="GO:0003724">
    <property type="term" value="F:RNA helicase activity"/>
    <property type="evidence" value="ECO:0007669"/>
    <property type="project" value="InterPro"/>
</dbReference>
<dbReference type="GO" id="GO:0042025">
    <property type="term" value="C:host cell nucleus"/>
    <property type="evidence" value="ECO:0007669"/>
    <property type="project" value="UniProtKB-SubCell"/>
</dbReference>
<keyword evidence="16" id="KW-0511">Multifunctional enzyme</keyword>
<keyword evidence="10" id="KW-0479">Metal-binding</keyword>
<dbReference type="SUPFAM" id="SSF52540">
    <property type="entry name" value="P-loop containing nucleoside triphosphate hydrolases"/>
    <property type="match status" value="1"/>
</dbReference>
<evidence type="ECO:0000256" key="15">
    <source>
        <dbReference type="ARBA" id="ARBA00023125"/>
    </source>
</evidence>
<sequence length="280" mass="32089">MAFSKNWVFTLNNPLQDGDTLLDMLSPLTSFVVFQKEQGSQGTIHFQGYVQWTVRKRLVAVKKILPTAHWEVARGTPDQCKAYCSKEETRIEGPWTSGTATTQGQRGDITAFRDAILEGKKDLDLLEDYAVQVAKFPKFINFCRVASVEHRHEKPTVKCFYGRSGAGKTRDALELSGGPDCTFIVSRPDSGRPLWWDGYNPSTHVSIILDDFYGWIPWSYLLQLLDRYRFSVEVKGGKLPFNSPNIFITSNQHPEKWYKNIPNDDLTPLLRRIDEIKFFE</sequence>
<comment type="catalytic activity">
    <reaction evidence="19">
        <text>ATP + H2O = ADP + phosphate + H(+)</text>
        <dbReference type="Rhea" id="RHEA:13065"/>
        <dbReference type="ChEBI" id="CHEBI:15377"/>
        <dbReference type="ChEBI" id="CHEBI:15378"/>
        <dbReference type="ChEBI" id="CHEBI:30616"/>
        <dbReference type="ChEBI" id="CHEBI:43474"/>
        <dbReference type="ChEBI" id="CHEBI:456216"/>
    </reaction>
</comment>
<dbReference type="Gene3D" id="3.40.1310.20">
    <property type="match status" value="1"/>
</dbReference>
<organism evidence="21">
    <name type="scientific">Cressdnaviricota sp</name>
    <dbReference type="NCBI Taxonomy" id="2748378"/>
    <lineage>
        <taxon>Viruses</taxon>
        <taxon>Monodnaviria</taxon>
        <taxon>Shotokuvirae</taxon>
        <taxon>Cressdnaviricota</taxon>
    </lineage>
</organism>
<proteinExistence type="inferred from homology"/>
<comment type="similarity">
    <text evidence="3">Belongs to the nanoviruses/circoviruses replication-associated protein family.</text>
</comment>
<evidence type="ECO:0000256" key="18">
    <source>
        <dbReference type="ARBA" id="ARBA00032243"/>
    </source>
</evidence>
<keyword evidence="7" id="KW-0548">Nucleotidyltransferase</keyword>
<evidence type="ECO:0000256" key="19">
    <source>
        <dbReference type="ARBA" id="ARBA00049360"/>
    </source>
</evidence>
<keyword evidence="12" id="KW-0255">Endonuclease</keyword>
<evidence type="ECO:0000256" key="9">
    <source>
        <dbReference type="ARBA" id="ARBA00022722"/>
    </source>
</evidence>
<dbReference type="EMBL" id="MN928921">
    <property type="protein sequence ID" value="QJI53725.1"/>
    <property type="molecule type" value="Genomic_DNA"/>
</dbReference>
<dbReference type="GO" id="GO:0004519">
    <property type="term" value="F:endonuclease activity"/>
    <property type="evidence" value="ECO:0007669"/>
    <property type="project" value="UniProtKB-KW"/>
</dbReference>
<name>A0A6M3YPD3_9VIRU</name>
<dbReference type="GO" id="GO:0003677">
    <property type="term" value="F:DNA binding"/>
    <property type="evidence" value="ECO:0007669"/>
    <property type="project" value="UniProtKB-KW"/>
</dbReference>
<evidence type="ECO:0000256" key="12">
    <source>
        <dbReference type="ARBA" id="ARBA00022759"/>
    </source>
</evidence>
<keyword evidence="5" id="KW-1048">Host nucleus</keyword>
<evidence type="ECO:0000256" key="11">
    <source>
        <dbReference type="ARBA" id="ARBA00022741"/>
    </source>
</evidence>
<evidence type="ECO:0000256" key="17">
    <source>
        <dbReference type="ARBA" id="ARBA00030754"/>
    </source>
</evidence>
<evidence type="ECO:0000256" key="4">
    <source>
        <dbReference type="ARBA" id="ARBA00014531"/>
    </source>
</evidence>
<keyword evidence="11" id="KW-0547">Nucleotide-binding</keyword>
<dbReference type="GO" id="GO:0003723">
    <property type="term" value="F:RNA binding"/>
    <property type="evidence" value="ECO:0007669"/>
    <property type="project" value="InterPro"/>
</dbReference>
<evidence type="ECO:0000256" key="1">
    <source>
        <dbReference type="ARBA" id="ARBA00001936"/>
    </source>
</evidence>
<evidence type="ECO:0000256" key="8">
    <source>
        <dbReference type="ARBA" id="ARBA00022705"/>
    </source>
</evidence>
<evidence type="ECO:0000256" key="5">
    <source>
        <dbReference type="ARBA" id="ARBA00022562"/>
    </source>
</evidence>
<evidence type="ECO:0000256" key="10">
    <source>
        <dbReference type="ARBA" id="ARBA00022723"/>
    </source>
</evidence>
<feature type="domain" description="CRESS-DNA virus Rep endonuclease" evidence="20">
    <location>
        <begin position="1"/>
        <end position="100"/>
    </location>
</feature>
<dbReference type="GO" id="GO:0016787">
    <property type="term" value="F:hydrolase activity"/>
    <property type="evidence" value="ECO:0007669"/>
    <property type="project" value="UniProtKB-KW"/>
</dbReference>
<evidence type="ECO:0000256" key="14">
    <source>
        <dbReference type="ARBA" id="ARBA00023124"/>
    </source>
</evidence>
<evidence type="ECO:0000256" key="2">
    <source>
        <dbReference type="ARBA" id="ARBA00004147"/>
    </source>
</evidence>
<keyword evidence="8" id="KW-0235">DNA replication</keyword>
<reference evidence="21" key="1">
    <citation type="submission" date="2020-01" db="EMBL/GenBank/DDBJ databases">
        <title>Novel CRESS-DNA virus.</title>
        <authorList>
            <person name="Liu Q."/>
            <person name="Shan T."/>
            <person name="Yang S."/>
            <person name="Zhang W."/>
        </authorList>
    </citation>
    <scope>NUCLEOTIDE SEQUENCE</scope>
    <source>
        <strain evidence="21">Cra070cir2</strain>
    </source>
</reference>
<evidence type="ECO:0000259" key="20">
    <source>
        <dbReference type="PROSITE" id="PS52020"/>
    </source>
</evidence>
<dbReference type="InterPro" id="IPR000605">
    <property type="entry name" value="Helicase_SF3_ssDNA/RNA_vir"/>
</dbReference>
<dbReference type="InterPro" id="IPR027417">
    <property type="entry name" value="P-loop_NTPase"/>
</dbReference>
<keyword evidence="9" id="KW-0540">Nuclease</keyword>
<comment type="subcellular location">
    <subcellularLocation>
        <location evidence="2">Host nucleus</location>
    </subcellularLocation>
</comment>
<evidence type="ECO:0000256" key="13">
    <source>
        <dbReference type="ARBA" id="ARBA00022801"/>
    </source>
</evidence>
<evidence type="ECO:0000256" key="7">
    <source>
        <dbReference type="ARBA" id="ARBA00022695"/>
    </source>
</evidence>
<comment type="cofactor">
    <cofactor evidence="1">
        <name>Mn(2+)</name>
        <dbReference type="ChEBI" id="CHEBI:29035"/>
    </cofactor>
</comment>
<dbReference type="GO" id="GO:0000166">
    <property type="term" value="F:nucleotide binding"/>
    <property type="evidence" value="ECO:0007669"/>
    <property type="project" value="UniProtKB-KW"/>
</dbReference>
<keyword evidence="14" id="KW-0190">Covalent protein-DNA linkage</keyword>
<evidence type="ECO:0000256" key="16">
    <source>
        <dbReference type="ARBA" id="ARBA00023268"/>
    </source>
</evidence>
<keyword evidence="6" id="KW-0808">Transferase</keyword>
<dbReference type="Pfam" id="PF02407">
    <property type="entry name" value="Viral_Rep"/>
    <property type="match status" value="1"/>
</dbReference>
<accession>A0A6M3YPD3</accession>
<dbReference type="Pfam" id="PF00910">
    <property type="entry name" value="RNA_helicase"/>
    <property type="match status" value="1"/>
</dbReference>